<gene>
    <name evidence="6" type="ordered locus">Dtur_1692</name>
</gene>
<dbReference type="AlphaFoldDB" id="B8E390"/>
<dbReference type="InterPro" id="IPR006140">
    <property type="entry name" value="D-isomer_DH_NAD-bd"/>
</dbReference>
<proteinExistence type="inferred from homology"/>
<dbReference type="InterPro" id="IPR006139">
    <property type="entry name" value="D-isomer_2_OHA_DH_cat_dom"/>
</dbReference>
<evidence type="ECO:0000259" key="4">
    <source>
        <dbReference type="Pfam" id="PF00389"/>
    </source>
</evidence>
<comment type="similarity">
    <text evidence="3">Belongs to the D-isomer specific 2-hydroxyacid dehydrogenase family.</text>
</comment>
<dbReference type="HOGENOM" id="CLU_019796_1_0_0"/>
<dbReference type="KEGG" id="dtu:Dtur_1692"/>
<keyword evidence="7" id="KW-1185">Reference proteome</keyword>
<dbReference type="eggNOG" id="COG0111">
    <property type="taxonomic scope" value="Bacteria"/>
</dbReference>
<dbReference type="SUPFAM" id="SSF51735">
    <property type="entry name" value="NAD(P)-binding Rossmann-fold domains"/>
    <property type="match status" value="1"/>
</dbReference>
<dbReference type="CDD" id="cd05300">
    <property type="entry name" value="2-Hacid_dh_1"/>
    <property type="match status" value="1"/>
</dbReference>
<feature type="domain" description="D-isomer specific 2-hydroxyacid dehydrogenase catalytic" evidence="4">
    <location>
        <begin position="20"/>
        <end position="304"/>
    </location>
</feature>
<evidence type="ECO:0000256" key="3">
    <source>
        <dbReference type="RuleBase" id="RU003719"/>
    </source>
</evidence>
<dbReference type="FunFam" id="3.40.50.720:FF:000363">
    <property type="entry name" value="D-isomer specific 2-hydroxyacid dehydrogenase"/>
    <property type="match status" value="1"/>
</dbReference>
<dbReference type="Pfam" id="PF02826">
    <property type="entry name" value="2-Hacid_dh_C"/>
    <property type="match status" value="1"/>
</dbReference>
<dbReference type="GO" id="GO:0016618">
    <property type="term" value="F:hydroxypyruvate reductase [NAD(P)H] activity"/>
    <property type="evidence" value="ECO:0000318"/>
    <property type="project" value="GO_Central"/>
</dbReference>
<evidence type="ECO:0000259" key="5">
    <source>
        <dbReference type="Pfam" id="PF02826"/>
    </source>
</evidence>
<name>B8E390_DICTD</name>
<dbReference type="EnsemblBacteria" id="ACK42964">
    <property type="protein sequence ID" value="ACK42964"/>
    <property type="gene ID" value="Dtur_1692"/>
</dbReference>
<dbReference type="GO" id="GO:0005829">
    <property type="term" value="C:cytosol"/>
    <property type="evidence" value="ECO:0000318"/>
    <property type="project" value="GO_Central"/>
</dbReference>
<protein>
    <submittedName>
        <fullName evidence="6">D-isomer specific 2-hydroxyacid dehydrogenase NAD-binding</fullName>
    </submittedName>
</protein>
<accession>B8E390</accession>
<reference evidence="7" key="1">
    <citation type="journal article" date="2016" name="Front. Microbiol.">
        <title>The complete genome sequence of hyperthermophile Dictyoglomus turgidum DSM 6724 reveals a specialized carbohydrate fermentor.</title>
        <authorList>
            <person name="Brumm P.J."/>
            <person name="Gowda K."/>
            <person name="Robb F.T."/>
            <person name="Mead D.A."/>
        </authorList>
    </citation>
    <scope>NUCLEOTIDE SEQUENCE [LARGE SCALE GENOMIC DNA]</scope>
    <source>
        <strain evidence="7">DSM 6724 / Z-1310</strain>
    </source>
</reference>
<dbReference type="Gene3D" id="3.40.50.720">
    <property type="entry name" value="NAD(P)-binding Rossmann-like Domain"/>
    <property type="match status" value="2"/>
</dbReference>
<dbReference type="SUPFAM" id="SSF52283">
    <property type="entry name" value="Formate/glycerate dehydrogenase catalytic domain-like"/>
    <property type="match status" value="1"/>
</dbReference>
<dbReference type="Pfam" id="PF00389">
    <property type="entry name" value="2-Hacid_dh"/>
    <property type="match status" value="1"/>
</dbReference>
<evidence type="ECO:0000256" key="2">
    <source>
        <dbReference type="ARBA" id="ARBA00023027"/>
    </source>
</evidence>
<evidence type="ECO:0000256" key="1">
    <source>
        <dbReference type="ARBA" id="ARBA00023002"/>
    </source>
</evidence>
<dbReference type="InterPro" id="IPR036291">
    <property type="entry name" value="NAD(P)-bd_dom_sf"/>
</dbReference>
<organism evidence="6 7">
    <name type="scientific">Dictyoglomus turgidum (strain DSM 6724 / Z-1310)</name>
    <dbReference type="NCBI Taxonomy" id="515635"/>
    <lineage>
        <taxon>Bacteria</taxon>
        <taxon>Pseudomonadati</taxon>
        <taxon>Dictyoglomota</taxon>
        <taxon>Dictyoglomia</taxon>
        <taxon>Dictyoglomales</taxon>
        <taxon>Dictyoglomaceae</taxon>
        <taxon>Dictyoglomus</taxon>
    </lineage>
</organism>
<dbReference type="InParanoid" id="B8E390"/>
<dbReference type="RefSeq" id="WP_012584039.1">
    <property type="nucleotide sequence ID" value="NC_011661.1"/>
</dbReference>
<keyword evidence="1 3" id="KW-0560">Oxidoreductase</keyword>
<dbReference type="PANTHER" id="PTHR43333">
    <property type="entry name" value="2-HACID_DH_C DOMAIN-CONTAINING PROTEIN"/>
    <property type="match status" value="1"/>
</dbReference>
<dbReference type="GO" id="GO:0051287">
    <property type="term" value="F:NAD binding"/>
    <property type="evidence" value="ECO:0007669"/>
    <property type="project" value="InterPro"/>
</dbReference>
<dbReference type="OrthoDB" id="9805416at2"/>
<dbReference type="GO" id="GO:0030267">
    <property type="term" value="F:glyoxylate reductase (NADPH) activity"/>
    <property type="evidence" value="ECO:0000318"/>
    <property type="project" value="GO_Central"/>
</dbReference>
<sequence>MKVYIAYPLKEEYLERIKEARNDVEIVENIEEAEVFLGGHISKDDLKKAKNLKWIQSSSAGIDNLLFEELLNSDIIITTASGVHPKPIAEHVFALLLSWTRRINIALRGKFERKWNRDEIKWCEELTGKTMGIIGYGKIGQEIGRIAKSFGMKVIGVKRDINQKDDMVFLPDELFSYKDLHEVLRRSDIIVLVLPLTSETKDLIGEEEFKVMKKDAIFINVGRGKTVKEDALVKALENGQIQCALLDVFYEEPLPEESPLWNLENVIITPHIAGMTPYYDDRLVEIFIHNLKNYPEVSRMLNVVDKSLGY</sequence>
<dbReference type="EMBL" id="CP001251">
    <property type="protein sequence ID" value="ACK42964.1"/>
    <property type="molecule type" value="Genomic_DNA"/>
</dbReference>
<keyword evidence="2" id="KW-0520">NAD</keyword>
<dbReference type="Proteomes" id="UP000007719">
    <property type="component" value="Chromosome"/>
</dbReference>
<dbReference type="PANTHER" id="PTHR43333:SF1">
    <property type="entry name" value="D-ISOMER SPECIFIC 2-HYDROXYACID DEHYDROGENASE NAD-BINDING DOMAIN-CONTAINING PROTEIN"/>
    <property type="match status" value="1"/>
</dbReference>
<evidence type="ECO:0000313" key="6">
    <source>
        <dbReference type="EMBL" id="ACK42964.1"/>
    </source>
</evidence>
<feature type="domain" description="D-isomer specific 2-hydroxyacid dehydrogenase NAD-binding" evidence="5">
    <location>
        <begin position="93"/>
        <end position="273"/>
    </location>
</feature>
<evidence type="ECO:0000313" key="7">
    <source>
        <dbReference type="Proteomes" id="UP000007719"/>
    </source>
</evidence>
<dbReference type="STRING" id="515635.Dtur_1692"/>